<organism evidence="2 3">
    <name type="scientific">Recurvomyces mirabilis</name>
    <dbReference type="NCBI Taxonomy" id="574656"/>
    <lineage>
        <taxon>Eukaryota</taxon>
        <taxon>Fungi</taxon>
        <taxon>Dikarya</taxon>
        <taxon>Ascomycota</taxon>
        <taxon>Pezizomycotina</taxon>
        <taxon>Dothideomycetes</taxon>
        <taxon>Dothideomycetidae</taxon>
        <taxon>Mycosphaerellales</taxon>
        <taxon>Teratosphaeriaceae</taxon>
        <taxon>Recurvomyces</taxon>
    </lineage>
</organism>
<evidence type="ECO:0000256" key="1">
    <source>
        <dbReference type="SAM" id="MobiDB-lite"/>
    </source>
</evidence>
<feature type="region of interest" description="Disordered" evidence="1">
    <location>
        <begin position="1"/>
        <end position="48"/>
    </location>
</feature>
<proteinExistence type="predicted"/>
<keyword evidence="3" id="KW-1185">Reference proteome</keyword>
<name>A0AAE0TQV2_9PEZI</name>
<sequence length="309" mass="34897">MATTTPSATTQSHHTISKRKRAVDGNHESVPKRQRHQPSLTKDDTTRASFADLPGELRTAIYEYALYPDNRSPLRLAGGAGRYVAINLLGATKVIRKEAEALLYSLNTFRIDMPRLCHDVVPMGELDKLTPAGGPSTLSAKDFQRHWQERKARNELERQWSDAAGLPGVHAALQAMGPKRLRQIRSFVFAYHAHPNPLKNIQDVLQCPEKADIAIRLELTTRKPYFSCSIVNELTSEADAKKRDVSLEHALELFEMEVEPRRLTYLARRDVVFFGQWLCKQCDQANVGGVGGWGNMAGSPKLLYRHNWW</sequence>
<evidence type="ECO:0000313" key="2">
    <source>
        <dbReference type="EMBL" id="KAK3671622.1"/>
    </source>
</evidence>
<protein>
    <submittedName>
        <fullName evidence="2">Uncharacterized protein</fullName>
    </submittedName>
</protein>
<reference evidence="2" key="1">
    <citation type="submission" date="2023-07" db="EMBL/GenBank/DDBJ databases">
        <title>Black Yeasts Isolated from many extreme environments.</title>
        <authorList>
            <person name="Coleine C."/>
            <person name="Stajich J.E."/>
            <person name="Selbmann L."/>
        </authorList>
    </citation>
    <scope>NUCLEOTIDE SEQUENCE</scope>
    <source>
        <strain evidence="2">CCFEE 5485</strain>
    </source>
</reference>
<dbReference type="EMBL" id="JAUTXT010000041">
    <property type="protein sequence ID" value="KAK3671622.1"/>
    <property type="molecule type" value="Genomic_DNA"/>
</dbReference>
<feature type="compositionally biased region" description="Polar residues" evidence="1">
    <location>
        <begin position="1"/>
        <end position="14"/>
    </location>
</feature>
<accession>A0AAE0TQV2</accession>
<evidence type="ECO:0000313" key="3">
    <source>
        <dbReference type="Proteomes" id="UP001274830"/>
    </source>
</evidence>
<dbReference type="AlphaFoldDB" id="A0AAE0TQV2"/>
<comment type="caution">
    <text evidence="2">The sequence shown here is derived from an EMBL/GenBank/DDBJ whole genome shotgun (WGS) entry which is preliminary data.</text>
</comment>
<gene>
    <name evidence="2" type="ORF">LTR78_008545</name>
</gene>
<feature type="compositionally biased region" description="Basic and acidic residues" evidence="1">
    <location>
        <begin position="22"/>
        <end position="31"/>
    </location>
</feature>
<dbReference type="Proteomes" id="UP001274830">
    <property type="component" value="Unassembled WGS sequence"/>
</dbReference>